<dbReference type="GO" id="GO:0006287">
    <property type="term" value="P:base-excision repair, gap-filling"/>
    <property type="evidence" value="ECO:0007669"/>
    <property type="project" value="TreeGrafter"/>
</dbReference>
<comment type="similarity">
    <text evidence="2 15">Belongs to the DNA polymerase type-B family.</text>
</comment>
<dbReference type="GO" id="GO:0008270">
    <property type="term" value="F:zinc ion binding"/>
    <property type="evidence" value="ECO:0007669"/>
    <property type="project" value="UniProtKB-KW"/>
</dbReference>
<dbReference type="STRING" id="451379.A0A0N5A8U1"/>
<dbReference type="GO" id="GO:0045004">
    <property type="term" value="P:DNA replication proofreading"/>
    <property type="evidence" value="ECO:0007669"/>
    <property type="project" value="TreeGrafter"/>
</dbReference>
<dbReference type="CDD" id="cd05535">
    <property type="entry name" value="POLBc_epsilon"/>
    <property type="match status" value="1"/>
</dbReference>
<dbReference type="InterPro" id="IPR043502">
    <property type="entry name" value="DNA/RNA_pol_sf"/>
</dbReference>
<evidence type="ECO:0000256" key="9">
    <source>
        <dbReference type="ARBA" id="ARBA00022833"/>
    </source>
</evidence>
<protein>
    <recommendedName>
        <fullName evidence="15">DNA polymerase epsilon catalytic subunit</fullName>
        <ecNumber evidence="15">2.7.7.7</ecNumber>
    </recommendedName>
</protein>
<dbReference type="InterPro" id="IPR012337">
    <property type="entry name" value="RNaseH-like_sf"/>
</dbReference>
<dbReference type="GO" id="GO:0006272">
    <property type="term" value="P:leading strand elongation"/>
    <property type="evidence" value="ECO:0007669"/>
    <property type="project" value="TreeGrafter"/>
</dbReference>
<dbReference type="GO" id="GO:0003887">
    <property type="term" value="F:DNA-directed DNA polymerase activity"/>
    <property type="evidence" value="ECO:0007669"/>
    <property type="project" value="UniProtKB-KW"/>
</dbReference>
<dbReference type="EC" id="2.7.7.7" evidence="15"/>
<keyword evidence="11 15" id="KW-0408">Iron</keyword>
<proteinExistence type="inferred from homology"/>
<dbReference type="GO" id="GO:0008622">
    <property type="term" value="C:epsilon DNA polymerase complex"/>
    <property type="evidence" value="ECO:0007669"/>
    <property type="project" value="InterPro"/>
</dbReference>
<keyword evidence="12 15" id="KW-0411">Iron-sulfur</keyword>
<name>A0A0N5A8U1_9BILA</name>
<dbReference type="PANTHER" id="PTHR10670:SF0">
    <property type="entry name" value="DNA POLYMERASE EPSILON CATALYTIC SUBUNIT A"/>
    <property type="match status" value="1"/>
</dbReference>
<dbReference type="InterPro" id="IPR013697">
    <property type="entry name" value="DNA_pol_e_suA_C"/>
</dbReference>
<evidence type="ECO:0000313" key="17">
    <source>
        <dbReference type="Proteomes" id="UP000046393"/>
    </source>
</evidence>
<organism evidence="17 18">
    <name type="scientific">Syphacia muris</name>
    <dbReference type="NCBI Taxonomy" id="451379"/>
    <lineage>
        <taxon>Eukaryota</taxon>
        <taxon>Metazoa</taxon>
        <taxon>Ecdysozoa</taxon>
        <taxon>Nematoda</taxon>
        <taxon>Chromadorea</taxon>
        <taxon>Rhabditida</taxon>
        <taxon>Spirurina</taxon>
        <taxon>Oxyuridomorpha</taxon>
        <taxon>Oxyuroidea</taxon>
        <taxon>Oxyuridae</taxon>
        <taxon>Syphacia</taxon>
    </lineage>
</organism>
<dbReference type="Pfam" id="PF22912">
    <property type="entry name" value="zf-DPOE"/>
    <property type="match status" value="1"/>
</dbReference>
<sequence>MDTCDNQPENDSNYEQRLAKICATDAVDAKFGYYTCKDSTERDAWLVNVQSSEAVDEQTKVIYAACDFYFLQIDGERFKISYPFRPYLYLDVVPSSEFQVSSYLAKKYSGIVITDIVEKEDLDLKNHLSGLKKKYIKVSFPSMSELQKFKREITPLMKQNQERQKNSTSYTTLLSKHFGSGMDCSDDGEAYEKIIDMREHDITYHMRVCIDKRIFVGSWYKVIGRGVDRLPSIVPHPTLIDHPEPVVLAYDIEVTKLPLKFPDSAIDEIVMISYMIDGHGFLITNRQIVSADIEDFEYTPRPEFPGKFKVFNEDDEAGVIKCFFDHILRVRPSIFVTFNGDSFDWPFVEARAAFHGLEMCREIGFSKDASGEYKSSNAVHMDAYRWVKRDSYLPVGSQNLKACTRAKLRYDPVELDPEVMCSMAKEDPQTLASYSVSDAVATYYLYMKYVHPFVFALCTIIPLGPDDVLRKGSGTLCEALLMVEAFHRNIIFPNKQVQTTNKFTSDGHMIESETYVGGHVEALESGVFRADLPERFRIVPSVIFELKKNVKKTLGNAITEEMHIDLNNITDFNEVCEQVVSQLDDFIKRPLRLECPKIYHLDVGAMYPNIILTNRLQPPAVVSEEDCIACIHNIPDAKCRRMMRWEWRGEIIPATKGEYDRILQQLETEKFGKPPKPYHALSNELRKQIEKKRIQDFCKRAYGKFHISRSEFRHTAICELENGFYVNTVRAFRDRRYEYKGLLKKAKAALSALPDDDVAGIKKAQNRIIFYDSLQLAHKCILNSFYGYVMRKGSRWFSMEMAGIVCHTGANIITEARKLVEKIGKPLELDTDGIWCLIPSSFPENVTFTLKDTQNKKVVVSYPGAMLNELVREKFTNNQYHELQEDGSFLIKSENSIFFEVDGPYLAMILPASKEEGKKLKKRYAVFNFDKTLAELKGFEMKRRGELAIIKYFQTAVFKAFLYGKNHEECYAHVAKEADHWLNVLFTKGANLSDSELFDLISENRSMSKKLDDYEGQKSTSISTAKRLAEFLGDDMVKDAGLACQFIISRKPVGFPVTERAIPVAIFQASPEVTAHYLRKWTKDHDITKEKINIRDIIDWEYYLERVGGTIQKIVSIPAALQNVPNPVPRIPLPDWLENKLRQRDNDHMQPKITDIFKPCVEKISSVSDIENIALKSAESNRPSCDAVLQDSSNLINRVFPRKRQRNLSGAQNVSNSSCNAIPGKRFCEEELVKKTIVKDGVIAWIRHNKKKEAGRVTRLKHFNLVEAVLEAERQKFLATQWHIVAELTHPGILSVLAVVNNRMTKFFLRVPRIFYVNNRQPTKQGVAVKKVLPRMKQSYNLYKYSVDDSRFQARLDDVNRELCSMNVEGVYETQISLTFRVLLELGSCWRLKNDIESAFAIKPIPLENFEMVPEASYLGNNLFRKVFLYEHHQDTRCVISLFNENENEAIIVIVNKTRLELPNLGTIYSTEKKKLQHIFSLQRGNLFPTFVNVLSNESKDSLIRRIPVLSEFPMIKIHCIEPPDFLNTLEWQRIVCKRIVQHYFNSLTYFNDYLEISRYLHLPIGNLPHDWRVFGCDLLYARNLYRSGYVLWASPMSRPDLGGKEFDDYRIGTDWQNLRITEQPKAIYNKESFETDICVELELGAVAVTAIIQSARIIEAEGGVDSTGFISANTLASDSLLGRVKSIAHYDEAAAISGAVKVLRHFLQDCIRDIHIYGSKIADQIVMNTYRWLLSTTSLLYDPAIARGVDILITKLCLLLVAEINRLGGKVLYVSRSQLFISTQRRDGAEAFVTSLIQSLGKNQIFAALHIVPVHYWNVFLWLDCKNYAGIQFGKNEGDRTAVCKMNIAKKFPEEMNCQETFLVVVLGYMELVARRIKAKDSDEELAKFRKQVVSTELSDQMFNICSRLSSGGQRLIMSKFIPFNVERNDVSVLFAKSVLKLISLDDAVYAEVEKLRYQLFRLLEVSDDSTLAECIQVELSCCIPQMFCISCGQSNDLEGCQEEPWVCESCKTVYSSANVEHVLLERVNQLVLAYTLQDLQCKRCGATKRDMLSEFCECSGPYKNMIEKEELEFNIRVLMGIAETHKFNLLKEACEWVLA</sequence>
<dbReference type="GO" id="GO:0000278">
    <property type="term" value="P:mitotic cell cycle"/>
    <property type="evidence" value="ECO:0007669"/>
    <property type="project" value="TreeGrafter"/>
</dbReference>
<evidence type="ECO:0000256" key="4">
    <source>
        <dbReference type="ARBA" id="ARBA00022679"/>
    </source>
</evidence>
<dbReference type="InterPro" id="IPR006133">
    <property type="entry name" value="DNA-dir_DNA_pol_B_exonuc"/>
</dbReference>
<dbReference type="GO" id="GO:0003677">
    <property type="term" value="F:DNA binding"/>
    <property type="evidence" value="ECO:0007669"/>
    <property type="project" value="UniProtKB-KW"/>
</dbReference>
<dbReference type="FunFam" id="3.30.420.10:FF:000010">
    <property type="entry name" value="DNA polymerase epsilon catalytic subunit"/>
    <property type="match status" value="1"/>
</dbReference>
<evidence type="ECO:0000256" key="14">
    <source>
        <dbReference type="ARBA" id="ARBA00023242"/>
    </source>
</evidence>
<dbReference type="SMART" id="SM01159">
    <property type="entry name" value="DUF1744"/>
    <property type="match status" value="1"/>
</dbReference>
<evidence type="ECO:0000256" key="7">
    <source>
        <dbReference type="ARBA" id="ARBA00022723"/>
    </source>
</evidence>
<evidence type="ECO:0000256" key="11">
    <source>
        <dbReference type="ARBA" id="ARBA00023004"/>
    </source>
</evidence>
<evidence type="ECO:0000259" key="16">
    <source>
        <dbReference type="SMART" id="SM01159"/>
    </source>
</evidence>
<comment type="cofactor">
    <cofactor evidence="15">
        <name>[4Fe-4S] cluster</name>
        <dbReference type="ChEBI" id="CHEBI:49883"/>
    </cofactor>
</comment>
<evidence type="ECO:0000256" key="1">
    <source>
        <dbReference type="ARBA" id="ARBA00004123"/>
    </source>
</evidence>
<dbReference type="GO" id="GO:0000166">
    <property type="term" value="F:nucleotide binding"/>
    <property type="evidence" value="ECO:0007669"/>
    <property type="project" value="InterPro"/>
</dbReference>
<dbReference type="InterPro" id="IPR042087">
    <property type="entry name" value="DNA_pol_B_thumb"/>
</dbReference>
<keyword evidence="5 15" id="KW-0548">Nucleotidyltransferase</keyword>
<dbReference type="Pfam" id="PF08490">
    <property type="entry name" value="DUF1744"/>
    <property type="match status" value="1"/>
</dbReference>
<dbReference type="GO" id="GO:0006297">
    <property type="term" value="P:nucleotide-excision repair, DNA gap filling"/>
    <property type="evidence" value="ECO:0007669"/>
    <property type="project" value="TreeGrafter"/>
</dbReference>
<reference evidence="18" key="1">
    <citation type="submission" date="2017-02" db="UniProtKB">
        <authorList>
            <consortium name="WormBaseParasite"/>
        </authorList>
    </citation>
    <scope>IDENTIFICATION</scope>
</reference>
<keyword evidence="7 15" id="KW-0479">Metal-binding</keyword>
<evidence type="ECO:0000256" key="15">
    <source>
        <dbReference type="RuleBase" id="RU365029"/>
    </source>
</evidence>
<accession>A0A0N5A8U1</accession>
<evidence type="ECO:0000256" key="8">
    <source>
        <dbReference type="ARBA" id="ARBA00022771"/>
    </source>
</evidence>
<evidence type="ECO:0000256" key="12">
    <source>
        <dbReference type="ARBA" id="ARBA00023014"/>
    </source>
</evidence>
<evidence type="ECO:0000256" key="3">
    <source>
        <dbReference type="ARBA" id="ARBA00022485"/>
    </source>
</evidence>
<dbReference type="Gene3D" id="3.90.1600.10">
    <property type="entry name" value="Palm domain of DNA polymerase"/>
    <property type="match status" value="1"/>
</dbReference>
<evidence type="ECO:0000313" key="18">
    <source>
        <dbReference type="WBParaSite" id="SMUV_0000050201-mRNA-1"/>
    </source>
</evidence>
<evidence type="ECO:0000256" key="2">
    <source>
        <dbReference type="ARBA" id="ARBA00005755"/>
    </source>
</evidence>
<dbReference type="FunFam" id="3.90.1600.10:FF:000006">
    <property type="entry name" value="DNA polymerase epsilon catalytic subunit"/>
    <property type="match status" value="1"/>
</dbReference>
<dbReference type="InterPro" id="IPR006172">
    <property type="entry name" value="DNA-dir_DNA_pol_B"/>
</dbReference>
<dbReference type="WBParaSite" id="SMUV_0000050201-mRNA-1">
    <property type="protein sequence ID" value="SMUV_0000050201-mRNA-1"/>
    <property type="gene ID" value="SMUV_0000050201"/>
</dbReference>
<dbReference type="SMART" id="SM00486">
    <property type="entry name" value="POLBc"/>
    <property type="match status" value="1"/>
</dbReference>
<dbReference type="CDD" id="cd05779">
    <property type="entry name" value="DNA_polB_epsilon_exo"/>
    <property type="match status" value="1"/>
</dbReference>
<dbReference type="InterPro" id="IPR036397">
    <property type="entry name" value="RNaseH_sf"/>
</dbReference>
<dbReference type="InterPro" id="IPR023211">
    <property type="entry name" value="DNA_pol_palm_dom_sf"/>
</dbReference>
<dbReference type="Gene3D" id="3.30.420.10">
    <property type="entry name" value="Ribonuclease H-like superfamily/Ribonuclease H"/>
    <property type="match status" value="1"/>
</dbReference>
<keyword evidence="3 15" id="KW-0004">4Fe-4S</keyword>
<dbReference type="PANTHER" id="PTHR10670">
    <property type="entry name" value="DNA POLYMERASE EPSILON CATALYTIC SUBUNIT A"/>
    <property type="match status" value="1"/>
</dbReference>
<dbReference type="Gene3D" id="1.10.132.60">
    <property type="entry name" value="DNA polymerase family B, C-terminal domain"/>
    <property type="match status" value="1"/>
</dbReference>
<keyword evidence="9 15" id="KW-0862">Zinc</keyword>
<dbReference type="InterPro" id="IPR054475">
    <property type="entry name" value="Znf-DPOE"/>
</dbReference>
<dbReference type="GO" id="GO:0051539">
    <property type="term" value="F:4 iron, 4 sulfur cluster binding"/>
    <property type="evidence" value="ECO:0007669"/>
    <property type="project" value="UniProtKB-KW"/>
</dbReference>
<comment type="function">
    <text evidence="15">DNA polymerase II participates in chromosomal DNA replication.</text>
</comment>
<keyword evidence="10 15" id="KW-0239">DNA-directed DNA polymerase</keyword>
<evidence type="ECO:0000256" key="5">
    <source>
        <dbReference type="ARBA" id="ARBA00022695"/>
    </source>
</evidence>
<keyword evidence="4 15" id="KW-0808">Transferase</keyword>
<dbReference type="SUPFAM" id="SSF56672">
    <property type="entry name" value="DNA/RNA polymerases"/>
    <property type="match status" value="1"/>
</dbReference>
<comment type="catalytic activity">
    <reaction evidence="15">
        <text>DNA(n) + a 2'-deoxyribonucleoside 5'-triphosphate = DNA(n+1) + diphosphate</text>
        <dbReference type="Rhea" id="RHEA:22508"/>
        <dbReference type="Rhea" id="RHEA-COMP:17339"/>
        <dbReference type="Rhea" id="RHEA-COMP:17340"/>
        <dbReference type="ChEBI" id="CHEBI:33019"/>
        <dbReference type="ChEBI" id="CHEBI:61560"/>
        <dbReference type="ChEBI" id="CHEBI:173112"/>
        <dbReference type="EC" id="2.7.7.7"/>
    </reaction>
</comment>
<evidence type="ECO:0000256" key="13">
    <source>
        <dbReference type="ARBA" id="ARBA00023125"/>
    </source>
</evidence>
<dbReference type="InterPro" id="IPR055191">
    <property type="entry name" value="POL2_thumb"/>
</dbReference>
<keyword evidence="13 15" id="KW-0238">DNA-binding</keyword>
<dbReference type="GO" id="GO:0008310">
    <property type="term" value="F:single-stranded DNA 3'-5' DNA exonuclease activity"/>
    <property type="evidence" value="ECO:0007669"/>
    <property type="project" value="TreeGrafter"/>
</dbReference>
<comment type="subcellular location">
    <subcellularLocation>
        <location evidence="1 15">Nucleus</location>
    </subcellularLocation>
</comment>
<dbReference type="Pfam" id="PF03104">
    <property type="entry name" value="DNA_pol_B_exo1"/>
    <property type="match status" value="1"/>
</dbReference>
<dbReference type="SUPFAM" id="SSF53098">
    <property type="entry name" value="Ribonuclease H-like"/>
    <property type="match status" value="1"/>
</dbReference>
<keyword evidence="6 15" id="KW-0235">DNA replication</keyword>
<dbReference type="Pfam" id="PF22634">
    <property type="entry name" value="POL2_thumb"/>
    <property type="match status" value="1"/>
</dbReference>
<dbReference type="FunFam" id="1.10.132.60:FF:000002">
    <property type="entry name" value="DNA polymerase epsilon catalytic subunit"/>
    <property type="match status" value="1"/>
</dbReference>
<dbReference type="InterPro" id="IPR029703">
    <property type="entry name" value="POL2"/>
</dbReference>
<dbReference type="Proteomes" id="UP000046393">
    <property type="component" value="Unplaced"/>
</dbReference>
<keyword evidence="8 15" id="KW-0863">Zinc-finger</keyword>
<feature type="domain" description="DNA polymerase epsilon catalytic subunit A C-terminal" evidence="16">
    <location>
        <begin position="1464"/>
        <end position="1832"/>
    </location>
</feature>
<dbReference type="Gene3D" id="3.30.342.10">
    <property type="entry name" value="DNA Polymerase, chain B, domain 1"/>
    <property type="match status" value="1"/>
</dbReference>
<evidence type="ECO:0000256" key="6">
    <source>
        <dbReference type="ARBA" id="ARBA00022705"/>
    </source>
</evidence>
<evidence type="ECO:0000256" key="10">
    <source>
        <dbReference type="ARBA" id="ARBA00022932"/>
    </source>
</evidence>
<keyword evidence="17" id="KW-1185">Reference proteome</keyword>
<keyword evidence="14 15" id="KW-0539">Nucleus</keyword>